<dbReference type="SUPFAM" id="SSF56300">
    <property type="entry name" value="Metallo-dependent phosphatases"/>
    <property type="match status" value="1"/>
</dbReference>
<dbReference type="GO" id="GO:0008758">
    <property type="term" value="F:UDP-2,3-diacylglucosamine hydrolase activity"/>
    <property type="evidence" value="ECO:0007669"/>
    <property type="project" value="TreeGrafter"/>
</dbReference>
<accession>A0A3M2J8H6</accession>
<sequence length="328" mass="35285">MASPVTRALGAAALAGAGALAWGTLVESRWYTLREVTVPVLPPGGDPLRVLHLSDLHLTPGQHRKVDWVRDLASLRPDLVVDTGDNWAHVEAMPALLHALEPHLATPGAFVWGSNDFFAPTPKNPARYLLPDARVTRDEPPRELPWRELGRRFTSAGWVDLTNRRDVVEVAGRRISLVGTDDAHLDRDRFPAAGGPDDVRPAPVRDDAGVLRRDERSAPEVDLHLGVTHAPYRRVLDAMHADGADLVLAGHTHGGQLAVPGYGALVTNCDLDRGRAKGLHGWPGARPDALDGSGSTWLHVSGGLGTSPYAPVRFACRPEATLLTLVAV</sequence>
<dbReference type="GO" id="GO:0016020">
    <property type="term" value="C:membrane"/>
    <property type="evidence" value="ECO:0007669"/>
    <property type="project" value="GOC"/>
</dbReference>
<organism evidence="2 3">
    <name type="scientific">Cellulomonas triticagri</name>
    <dbReference type="NCBI Taxonomy" id="2483352"/>
    <lineage>
        <taxon>Bacteria</taxon>
        <taxon>Bacillati</taxon>
        <taxon>Actinomycetota</taxon>
        <taxon>Actinomycetes</taxon>
        <taxon>Micrococcales</taxon>
        <taxon>Cellulomonadaceae</taxon>
        <taxon>Cellulomonas</taxon>
    </lineage>
</organism>
<dbReference type="Proteomes" id="UP000269289">
    <property type="component" value="Unassembled WGS sequence"/>
</dbReference>
<evidence type="ECO:0000313" key="3">
    <source>
        <dbReference type="Proteomes" id="UP000269289"/>
    </source>
</evidence>
<dbReference type="PANTHER" id="PTHR31302">
    <property type="entry name" value="TRANSMEMBRANE PROTEIN WITH METALLOPHOSPHOESTERASE DOMAIN-RELATED"/>
    <property type="match status" value="1"/>
</dbReference>
<dbReference type="RefSeq" id="WP_122149126.1">
    <property type="nucleotide sequence ID" value="NZ_RFFI01000041.1"/>
</dbReference>
<dbReference type="EMBL" id="RFFI01000041">
    <property type="protein sequence ID" value="RMI09739.1"/>
    <property type="molecule type" value="Genomic_DNA"/>
</dbReference>
<dbReference type="AlphaFoldDB" id="A0A3M2J8H6"/>
<dbReference type="InterPro" id="IPR004843">
    <property type="entry name" value="Calcineurin-like_PHP"/>
</dbReference>
<protein>
    <submittedName>
        <fullName evidence="2">Metallophosphoesterase</fullName>
    </submittedName>
</protein>
<dbReference type="InterPro" id="IPR051158">
    <property type="entry name" value="Metallophosphoesterase_sf"/>
</dbReference>
<proteinExistence type="predicted"/>
<dbReference type="OrthoDB" id="9780884at2"/>
<feature type="domain" description="Calcineurin-like phosphoesterase" evidence="1">
    <location>
        <begin position="48"/>
        <end position="254"/>
    </location>
</feature>
<reference evidence="2 3" key="1">
    <citation type="submission" date="2018-10" db="EMBL/GenBank/DDBJ databases">
        <title>Isolation, diversity and antifungal activity of actinobacteria from wheat.</title>
        <authorList>
            <person name="Han C."/>
        </authorList>
    </citation>
    <scope>NUCLEOTIDE SEQUENCE [LARGE SCALE GENOMIC DNA]</scope>
    <source>
        <strain evidence="2 3">NEAU-YY56</strain>
    </source>
</reference>
<keyword evidence="3" id="KW-1185">Reference proteome</keyword>
<dbReference type="InterPro" id="IPR029052">
    <property type="entry name" value="Metallo-depent_PP-like"/>
</dbReference>
<dbReference type="PANTHER" id="PTHR31302:SF20">
    <property type="entry name" value="CONSERVED PROTEIN"/>
    <property type="match status" value="1"/>
</dbReference>
<evidence type="ECO:0000313" key="2">
    <source>
        <dbReference type="EMBL" id="RMI09739.1"/>
    </source>
</evidence>
<name>A0A3M2J8H6_9CELL</name>
<dbReference type="Pfam" id="PF00149">
    <property type="entry name" value="Metallophos"/>
    <property type="match status" value="1"/>
</dbReference>
<dbReference type="Gene3D" id="3.60.21.10">
    <property type="match status" value="1"/>
</dbReference>
<dbReference type="GO" id="GO:0009245">
    <property type="term" value="P:lipid A biosynthetic process"/>
    <property type="evidence" value="ECO:0007669"/>
    <property type="project" value="TreeGrafter"/>
</dbReference>
<evidence type="ECO:0000259" key="1">
    <source>
        <dbReference type="Pfam" id="PF00149"/>
    </source>
</evidence>
<comment type="caution">
    <text evidence="2">The sequence shown here is derived from an EMBL/GenBank/DDBJ whole genome shotgun (WGS) entry which is preliminary data.</text>
</comment>
<gene>
    <name evidence="2" type="ORF">EBM89_09130</name>
</gene>